<dbReference type="Pfam" id="PF02618">
    <property type="entry name" value="YceG"/>
    <property type="match status" value="1"/>
</dbReference>
<dbReference type="CDD" id="cd08010">
    <property type="entry name" value="MltG_like"/>
    <property type="match status" value="1"/>
</dbReference>
<comment type="caution">
    <text evidence="9">The sequence shown here is derived from an EMBL/GenBank/DDBJ whole genome shotgun (WGS) entry which is preliminary data.</text>
</comment>
<dbReference type="OrthoDB" id="9814591at2"/>
<gene>
    <name evidence="7 9" type="primary">mltG</name>
    <name evidence="9" type="ORF">C7H08_16335</name>
</gene>
<name>A0A2T1KA43_9GAMM</name>
<evidence type="ECO:0000256" key="1">
    <source>
        <dbReference type="ARBA" id="ARBA00022475"/>
    </source>
</evidence>
<dbReference type="InterPro" id="IPR003770">
    <property type="entry name" value="MLTG-like"/>
</dbReference>
<dbReference type="GO" id="GO:0005886">
    <property type="term" value="C:plasma membrane"/>
    <property type="evidence" value="ECO:0007669"/>
    <property type="project" value="UniProtKB-UniRule"/>
</dbReference>
<protein>
    <recommendedName>
        <fullName evidence="7">Endolytic murein transglycosylase</fullName>
        <ecNumber evidence="7">4.2.2.29</ecNumber>
    </recommendedName>
    <alternativeName>
        <fullName evidence="7">Peptidoglycan lytic transglycosylase</fullName>
    </alternativeName>
    <alternativeName>
        <fullName evidence="7">Peptidoglycan polymerization terminase</fullName>
    </alternativeName>
</protein>
<dbReference type="NCBIfam" id="TIGR00247">
    <property type="entry name" value="endolytic transglycosylase MltG"/>
    <property type="match status" value="1"/>
</dbReference>
<keyword evidence="7" id="KW-0997">Cell inner membrane</keyword>
<dbReference type="Proteomes" id="UP000238385">
    <property type="component" value="Unassembled WGS sequence"/>
</dbReference>
<evidence type="ECO:0000313" key="10">
    <source>
        <dbReference type="Proteomes" id="UP000238385"/>
    </source>
</evidence>
<dbReference type="EC" id="4.2.2.29" evidence="7"/>
<dbReference type="FunFam" id="3.30.160.60:FF:000242">
    <property type="entry name" value="Endolytic murein transglycosylase"/>
    <property type="match status" value="1"/>
</dbReference>
<feature type="site" description="Important for catalytic activity" evidence="7">
    <location>
        <position position="220"/>
    </location>
</feature>
<organism evidence="9 10">
    <name type="scientific">Marinobacter halophilus</name>
    <dbReference type="NCBI Taxonomy" id="1323740"/>
    <lineage>
        <taxon>Bacteria</taxon>
        <taxon>Pseudomonadati</taxon>
        <taxon>Pseudomonadota</taxon>
        <taxon>Gammaproteobacteria</taxon>
        <taxon>Pseudomonadales</taxon>
        <taxon>Marinobacteraceae</taxon>
        <taxon>Marinobacter</taxon>
    </lineage>
</organism>
<sequence length="356" mass="40559">MYVFKKLLIVFVAAVVLLAAGSGLWSWQGLQTLQQPVSLEEPVLFNVPPGTGFSQVARRLETEGFVSDALWLRLYGRLNPEQTRIKAGDYEFLPGMTPLAMVEVMVEGKVKLWSVQFIEGWTFRDLRAALARTERINKVTTDWSDDQVMSALGAEGQHPEGWFFPDTYLFSSADTDLDVLKRAYSRMVSLLEEEWQNRSEGLPYDTPYEALIMASIVERETGVPWERQEVAGVFVRRLQKGMRLQTDPTVIYGMGDQYQGRIRRSDLRAYTPYNTYRIDGLPPTPIALSGRDSIHAALHPEEGDTYYFVARGDGSHKFSRTLAEHQQAVREYQLNRRQDYRSSPAAGTLNENSREE</sequence>
<evidence type="ECO:0000256" key="2">
    <source>
        <dbReference type="ARBA" id="ARBA00022692"/>
    </source>
</evidence>
<dbReference type="Gene3D" id="3.30.160.60">
    <property type="entry name" value="Classic Zinc Finger"/>
    <property type="match status" value="1"/>
</dbReference>
<comment type="similarity">
    <text evidence="7">Belongs to the transglycosylase MltG family.</text>
</comment>
<dbReference type="GO" id="GO:0009252">
    <property type="term" value="P:peptidoglycan biosynthetic process"/>
    <property type="evidence" value="ECO:0007669"/>
    <property type="project" value="UniProtKB-UniRule"/>
</dbReference>
<comment type="catalytic activity">
    <reaction evidence="7">
        <text>a peptidoglycan chain = a peptidoglycan chain with N-acetyl-1,6-anhydromuramyl-[peptide] at the reducing end + a peptidoglycan chain with N-acetylglucosamine at the non-reducing end.</text>
        <dbReference type="EC" id="4.2.2.29"/>
    </reaction>
</comment>
<accession>A0A2T1KA43</accession>
<evidence type="ECO:0000256" key="8">
    <source>
        <dbReference type="SAM" id="MobiDB-lite"/>
    </source>
</evidence>
<dbReference type="GO" id="GO:0071555">
    <property type="term" value="P:cell wall organization"/>
    <property type="evidence" value="ECO:0007669"/>
    <property type="project" value="UniProtKB-KW"/>
</dbReference>
<dbReference type="GO" id="GO:0008932">
    <property type="term" value="F:lytic endotransglycosylase activity"/>
    <property type="evidence" value="ECO:0007669"/>
    <property type="project" value="UniProtKB-UniRule"/>
</dbReference>
<feature type="region of interest" description="Disordered" evidence="8">
    <location>
        <begin position="335"/>
        <end position="356"/>
    </location>
</feature>
<evidence type="ECO:0000313" key="9">
    <source>
        <dbReference type="EMBL" id="PSF07009.1"/>
    </source>
</evidence>
<evidence type="ECO:0000256" key="3">
    <source>
        <dbReference type="ARBA" id="ARBA00022989"/>
    </source>
</evidence>
<dbReference type="PANTHER" id="PTHR30518">
    <property type="entry name" value="ENDOLYTIC MUREIN TRANSGLYCOSYLASE"/>
    <property type="match status" value="1"/>
</dbReference>
<evidence type="ECO:0000256" key="5">
    <source>
        <dbReference type="ARBA" id="ARBA00023239"/>
    </source>
</evidence>
<dbReference type="EMBL" id="PXNN01000017">
    <property type="protein sequence ID" value="PSF07009.1"/>
    <property type="molecule type" value="Genomic_DNA"/>
</dbReference>
<reference evidence="9 10" key="1">
    <citation type="submission" date="2018-03" db="EMBL/GenBank/DDBJ databases">
        <title>Marinobacter brunus sp. nov., a marine bacterium of Gamma-proteobacteria isolated from the surface seawater of the South China Sea.</title>
        <authorList>
            <person name="Cheng H."/>
            <person name="Wu Y.-H."/>
            <person name="Xamxidin M."/>
            <person name="Xu X.-W."/>
        </authorList>
    </citation>
    <scope>NUCLEOTIDE SEQUENCE [LARGE SCALE GENOMIC DNA]</scope>
    <source>
        <strain evidence="9 10">JCM 30472</strain>
    </source>
</reference>
<keyword evidence="10" id="KW-1185">Reference proteome</keyword>
<dbReference type="Gene3D" id="3.30.1490.480">
    <property type="entry name" value="Endolytic murein transglycosylase"/>
    <property type="match status" value="1"/>
</dbReference>
<dbReference type="AlphaFoldDB" id="A0A2T1KA43"/>
<keyword evidence="6 7" id="KW-0961">Cell wall biogenesis/degradation</keyword>
<evidence type="ECO:0000256" key="6">
    <source>
        <dbReference type="ARBA" id="ARBA00023316"/>
    </source>
</evidence>
<proteinExistence type="inferred from homology"/>
<comment type="function">
    <text evidence="7">Functions as a peptidoglycan terminase that cleaves nascent peptidoglycan strands endolytically to terminate their elongation.</text>
</comment>
<dbReference type="PANTHER" id="PTHR30518:SF2">
    <property type="entry name" value="ENDOLYTIC MUREIN TRANSGLYCOSYLASE"/>
    <property type="match status" value="1"/>
</dbReference>
<dbReference type="HAMAP" id="MF_02065">
    <property type="entry name" value="MltG"/>
    <property type="match status" value="1"/>
</dbReference>
<evidence type="ECO:0000256" key="4">
    <source>
        <dbReference type="ARBA" id="ARBA00023136"/>
    </source>
</evidence>
<keyword evidence="5 7" id="KW-0456">Lyase</keyword>
<keyword evidence="4 7" id="KW-0472">Membrane</keyword>
<evidence type="ECO:0000256" key="7">
    <source>
        <dbReference type="HAMAP-Rule" id="MF_02065"/>
    </source>
</evidence>
<keyword evidence="2 7" id="KW-0812">Transmembrane</keyword>
<keyword evidence="1 7" id="KW-1003">Cell membrane</keyword>
<keyword evidence="3 7" id="KW-1133">Transmembrane helix</keyword>